<dbReference type="GO" id="GO:0005576">
    <property type="term" value="C:extracellular region"/>
    <property type="evidence" value="ECO:0007669"/>
    <property type="project" value="TreeGrafter"/>
</dbReference>
<evidence type="ECO:0000313" key="9">
    <source>
        <dbReference type="EMBL" id="ACD82729.1"/>
    </source>
</evidence>
<dbReference type="PANTHER" id="PTHR30582:SF2">
    <property type="entry name" value="L,D-TRANSPEPTIDASE YCIB-RELATED"/>
    <property type="match status" value="1"/>
</dbReference>
<feature type="active site" description="Nucleophile" evidence="7">
    <location>
        <position position="115"/>
    </location>
</feature>
<dbReference type="GO" id="GO:0071555">
    <property type="term" value="P:cell wall organization"/>
    <property type="evidence" value="ECO:0007669"/>
    <property type="project" value="UniProtKB-UniRule"/>
</dbReference>
<name>B3E068_METI4</name>
<reference evidence="9 10" key="1">
    <citation type="journal article" date="2008" name="Biol. Direct">
        <title>Complete genome sequence of the extremely acidophilic methanotroph isolate V4, Methylacidiphilum infernorum, a representative of the bacterial phylum Verrucomicrobia.</title>
        <authorList>
            <person name="Hou S."/>
            <person name="Makarova K.S."/>
            <person name="Saw J.H."/>
            <person name="Senin P."/>
            <person name="Ly B.V."/>
            <person name="Zhou Z."/>
            <person name="Ren Y."/>
            <person name="Wang J."/>
            <person name="Galperin M.Y."/>
            <person name="Omelchenko M.V."/>
            <person name="Wolf Y.I."/>
            <person name="Yutin N."/>
            <person name="Koonin E.V."/>
            <person name="Stott M.B."/>
            <person name="Mountain B.W."/>
            <person name="Crowe M.A."/>
            <person name="Smirnova A.V."/>
            <person name="Dunfield P.F."/>
            <person name="Feng L."/>
            <person name="Wang L."/>
            <person name="Alam M."/>
        </authorList>
    </citation>
    <scope>NUCLEOTIDE SEQUENCE [LARGE SCALE GENOMIC DNA]</scope>
    <source>
        <strain evidence="10">Isolate V4</strain>
    </source>
</reference>
<dbReference type="GO" id="GO:0071972">
    <property type="term" value="F:peptidoglycan L,D-transpeptidase activity"/>
    <property type="evidence" value="ECO:0007669"/>
    <property type="project" value="TreeGrafter"/>
</dbReference>
<dbReference type="SUPFAM" id="SSF141523">
    <property type="entry name" value="L,D-transpeptidase catalytic domain-like"/>
    <property type="match status" value="1"/>
</dbReference>
<dbReference type="GO" id="GO:0016740">
    <property type="term" value="F:transferase activity"/>
    <property type="evidence" value="ECO:0007669"/>
    <property type="project" value="UniProtKB-KW"/>
</dbReference>
<evidence type="ECO:0000256" key="4">
    <source>
        <dbReference type="ARBA" id="ARBA00022960"/>
    </source>
</evidence>
<dbReference type="HOGENOM" id="CLU_1494585_0_0_0"/>
<dbReference type="STRING" id="481448.Minf_0674"/>
<dbReference type="PROSITE" id="PS52029">
    <property type="entry name" value="LD_TPASE"/>
    <property type="match status" value="1"/>
</dbReference>
<evidence type="ECO:0000256" key="7">
    <source>
        <dbReference type="PROSITE-ProRule" id="PRU01373"/>
    </source>
</evidence>
<evidence type="ECO:0000256" key="3">
    <source>
        <dbReference type="ARBA" id="ARBA00022679"/>
    </source>
</evidence>
<evidence type="ECO:0000256" key="5">
    <source>
        <dbReference type="ARBA" id="ARBA00022984"/>
    </source>
</evidence>
<dbReference type="EMBL" id="CP000975">
    <property type="protein sequence ID" value="ACD82729.1"/>
    <property type="molecule type" value="Genomic_DNA"/>
</dbReference>
<feature type="active site" description="Proton donor/acceptor" evidence="7">
    <location>
        <position position="102"/>
    </location>
</feature>
<accession>B3E068</accession>
<gene>
    <name evidence="9" type="primary">erfK</name>
    <name evidence="9" type="ordered locus">Minf_0674</name>
</gene>
<feature type="domain" description="L,D-TPase catalytic" evidence="8">
    <location>
        <begin position="5"/>
        <end position="139"/>
    </location>
</feature>
<dbReference type="InterPro" id="IPR005490">
    <property type="entry name" value="LD_TPept_cat_dom"/>
</dbReference>
<dbReference type="Gene3D" id="2.40.440.10">
    <property type="entry name" value="L,D-transpeptidase catalytic domain-like"/>
    <property type="match status" value="1"/>
</dbReference>
<comment type="similarity">
    <text evidence="2">Belongs to the YkuD family.</text>
</comment>
<keyword evidence="3" id="KW-0808">Transferase</keyword>
<keyword evidence="4 7" id="KW-0133">Cell shape</keyword>
<keyword evidence="6 7" id="KW-0961">Cell wall biogenesis/degradation</keyword>
<sequence>MLGNRIVKVSLQNQLVYVQEGNRTIFVAACTVGKAGHPTPKGVFQVVSKSVKKRSHSYGFWVKGNDIRPTENPLQPPPGGNWQYVGYPMPYWIEFSPGYGFHEGFVWSSPRTHGCVRLHGRTAIEFFNLVNVGTKIIIQDSFPEDQTLGRHIRRPKDELVPDPPAQFMISDEAFEKPWEF</sequence>
<dbReference type="Pfam" id="PF03734">
    <property type="entry name" value="YkuD"/>
    <property type="match status" value="1"/>
</dbReference>
<dbReference type="AlphaFoldDB" id="B3E068"/>
<comment type="pathway">
    <text evidence="1 7">Cell wall biogenesis; peptidoglycan biosynthesis.</text>
</comment>
<evidence type="ECO:0000256" key="1">
    <source>
        <dbReference type="ARBA" id="ARBA00004752"/>
    </source>
</evidence>
<dbReference type="GO" id="GO:0018104">
    <property type="term" value="P:peptidoglycan-protein cross-linking"/>
    <property type="evidence" value="ECO:0007669"/>
    <property type="project" value="TreeGrafter"/>
</dbReference>
<dbReference type="Proteomes" id="UP000009149">
    <property type="component" value="Chromosome"/>
</dbReference>
<evidence type="ECO:0000256" key="6">
    <source>
        <dbReference type="ARBA" id="ARBA00023316"/>
    </source>
</evidence>
<dbReference type="PANTHER" id="PTHR30582">
    <property type="entry name" value="L,D-TRANSPEPTIDASE"/>
    <property type="match status" value="1"/>
</dbReference>
<proteinExistence type="inferred from homology"/>
<keyword evidence="5 7" id="KW-0573">Peptidoglycan synthesis</keyword>
<dbReference type="eggNOG" id="COG1376">
    <property type="taxonomic scope" value="Bacteria"/>
</dbReference>
<dbReference type="KEGG" id="min:Minf_0674"/>
<evidence type="ECO:0000259" key="8">
    <source>
        <dbReference type="PROSITE" id="PS52029"/>
    </source>
</evidence>
<organism evidence="9 10">
    <name type="scientific">Methylacidiphilum infernorum (isolate V4)</name>
    <name type="common">Methylokorus infernorum (strain V4)</name>
    <dbReference type="NCBI Taxonomy" id="481448"/>
    <lineage>
        <taxon>Bacteria</taxon>
        <taxon>Pseudomonadati</taxon>
        <taxon>Verrucomicrobiota</taxon>
        <taxon>Methylacidiphilae</taxon>
        <taxon>Methylacidiphilales</taxon>
        <taxon>Methylacidiphilaceae</taxon>
        <taxon>Methylacidiphilum (ex Ratnadevi et al. 2023)</taxon>
    </lineage>
</organism>
<protein>
    <submittedName>
        <fullName evidence="9">Uncharacterized erfK/srfK family protein</fullName>
    </submittedName>
</protein>
<dbReference type="GO" id="GO:0008360">
    <property type="term" value="P:regulation of cell shape"/>
    <property type="evidence" value="ECO:0007669"/>
    <property type="project" value="UniProtKB-UniRule"/>
</dbReference>
<dbReference type="InterPro" id="IPR050979">
    <property type="entry name" value="LD-transpeptidase"/>
</dbReference>
<dbReference type="UniPathway" id="UPA00219"/>
<evidence type="ECO:0000256" key="2">
    <source>
        <dbReference type="ARBA" id="ARBA00005992"/>
    </source>
</evidence>
<dbReference type="CDD" id="cd16913">
    <property type="entry name" value="YkuD_like"/>
    <property type="match status" value="1"/>
</dbReference>
<dbReference type="InterPro" id="IPR038063">
    <property type="entry name" value="Transpep_catalytic_dom"/>
</dbReference>
<evidence type="ECO:0000313" key="10">
    <source>
        <dbReference type="Proteomes" id="UP000009149"/>
    </source>
</evidence>